<dbReference type="PANTHER" id="PTHR40765:SF2">
    <property type="entry name" value="ESX-2 SECRETION SYSTEM ATPASE ECCB2"/>
    <property type="match status" value="1"/>
</dbReference>
<evidence type="ECO:0000256" key="6">
    <source>
        <dbReference type="ARBA" id="ARBA00022801"/>
    </source>
</evidence>
<evidence type="ECO:0000256" key="5">
    <source>
        <dbReference type="ARBA" id="ARBA00022741"/>
    </source>
</evidence>
<dbReference type="GO" id="GO:0016787">
    <property type="term" value="F:hydrolase activity"/>
    <property type="evidence" value="ECO:0007669"/>
    <property type="project" value="UniProtKB-KW"/>
</dbReference>
<keyword evidence="3" id="KW-1003">Cell membrane</keyword>
<dbReference type="NCBIfam" id="TIGR03919">
    <property type="entry name" value="T7SS_EccB"/>
    <property type="match status" value="1"/>
</dbReference>
<comment type="subcellular location">
    <subcellularLocation>
        <location evidence="1">Cell membrane</location>
        <topology evidence="1">Single-pass membrane protein</topology>
    </subcellularLocation>
</comment>
<name>A0A5A7SA97_9NOCA</name>
<sequence length="493" mass="50968">MPSQPTTRWQVSGYRFLVRRMEHALVRRDVRMLHDPMRSQSRALAVGAVLASLGLAACAVLALIRPQDKMADNKIVIGKDSGAMFVVLDNVVHPVMNLASARLAAGSADKPAIVKESELDKKPRGALVGIPGAPSALPFDANGTGRAWSVCDAIGSDGSNSITNSVVVGNPELGEGISALGKGEALLLKSKTDTYLVYDGKRAKIDLNNRAVTNALALEGAVPRPVSSGLLNAIPEVPAIAPPKIDGAGSPPLYSMPGEKVGAIVQVPRGDVKQNYVVLRDGIQPISSATAELIRFSDSQGMTDIAKLTPDALTQAPTVDQLDVSTFPDSAPSVVNSSDKPVSCLSWKPVSGGAEQGATGAEMTLLTGRSLPIPGNAKMVTLAQADGAGDKTDTVYVHPGDGAFVQTTGIEPGSRRKDSLFFVSDTGVRYGVTDAEAAKDLGFTANPEPAPWSIVSLLAPGPALGREEALVAHDGVAPDDSPAALPSSGTAGN</sequence>
<dbReference type="InterPro" id="IPR044857">
    <property type="entry name" value="T7SS_EccB_R1"/>
</dbReference>
<evidence type="ECO:0000256" key="2">
    <source>
        <dbReference type="ARBA" id="ARBA00008149"/>
    </source>
</evidence>
<dbReference type="GO" id="GO:0005524">
    <property type="term" value="F:ATP binding"/>
    <property type="evidence" value="ECO:0007669"/>
    <property type="project" value="UniProtKB-KW"/>
</dbReference>
<dbReference type="OrthoDB" id="3847604at2"/>
<gene>
    <name evidence="12" type="primary">eccB</name>
    <name evidence="12" type="ORF">FOY51_18240</name>
</gene>
<evidence type="ECO:0000256" key="9">
    <source>
        <dbReference type="ARBA" id="ARBA00023136"/>
    </source>
</evidence>
<dbReference type="RefSeq" id="WP_149431698.1">
    <property type="nucleotide sequence ID" value="NZ_VLNY01000009.1"/>
</dbReference>
<keyword evidence="5" id="KW-0547">Nucleotide-binding</keyword>
<dbReference type="GO" id="GO:0005576">
    <property type="term" value="C:extracellular region"/>
    <property type="evidence" value="ECO:0007669"/>
    <property type="project" value="TreeGrafter"/>
</dbReference>
<comment type="caution">
    <text evidence="12">The sequence shown here is derived from an EMBL/GenBank/DDBJ whole genome shotgun (WGS) entry which is preliminary data.</text>
</comment>
<dbReference type="Proteomes" id="UP000322244">
    <property type="component" value="Unassembled WGS sequence"/>
</dbReference>
<evidence type="ECO:0000313" key="13">
    <source>
        <dbReference type="Proteomes" id="UP000322244"/>
    </source>
</evidence>
<keyword evidence="7" id="KW-0067">ATP-binding</keyword>
<protein>
    <submittedName>
        <fullName evidence="12">Type VII secretion protein EccB</fullName>
    </submittedName>
</protein>
<keyword evidence="13" id="KW-1185">Reference proteome</keyword>
<dbReference type="Gene3D" id="2.40.50.910">
    <property type="entry name" value="Type VII secretion system EccB, repeat 3 domain"/>
    <property type="match status" value="1"/>
</dbReference>
<comment type="similarity">
    <text evidence="2">Belongs to the EccB family.</text>
</comment>
<dbReference type="EMBL" id="VLNY01000009">
    <property type="protein sequence ID" value="KAA0021493.1"/>
    <property type="molecule type" value="Genomic_DNA"/>
</dbReference>
<dbReference type="AlphaFoldDB" id="A0A5A7SA97"/>
<dbReference type="PANTHER" id="PTHR40765">
    <property type="entry name" value="ESX-2 SECRETION SYSTEM ATPASE ECCB2"/>
    <property type="match status" value="1"/>
</dbReference>
<keyword evidence="9 11" id="KW-0472">Membrane</keyword>
<organism evidence="12 13">
    <name type="scientific">Antrihabitans cavernicola</name>
    <dbReference type="NCBI Taxonomy" id="2495913"/>
    <lineage>
        <taxon>Bacteria</taxon>
        <taxon>Bacillati</taxon>
        <taxon>Actinomycetota</taxon>
        <taxon>Actinomycetes</taxon>
        <taxon>Mycobacteriales</taxon>
        <taxon>Nocardiaceae</taxon>
        <taxon>Antrihabitans</taxon>
    </lineage>
</organism>
<evidence type="ECO:0000256" key="4">
    <source>
        <dbReference type="ARBA" id="ARBA00022692"/>
    </source>
</evidence>
<keyword evidence="8 11" id="KW-1133">Transmembrane helix</keyword>
<accession>A0A5A7SA97</accession>
<evidence type="ECO:0000313" key="12">
    <source>
        <dbReference type="EMBL" id="KAA0021493.1"/>
    </source>
</evidence>
<evidence type="ECO:0000256" key="11">
    <source>
        <dbReference type="SAM" id="Phobius"/>
    </source>
</evidence>
<proteinExistence type="inferred from homology"/>
<keyword evidence="6" id="KW-0378">Hydrolase</keyword>
<feature type="transmembrane region" description="Helical" evidence="11">
    <location>
        <begin position="43"/>
        <end position="64"/>
    </location>
</feature>
<feature type="region of interest" description="Disordered" evidence="10">
    <location>
        <begin position="473"/>
        <end position="493"/>
    </location>
</feature>
<dbReference type="Pfam" id="PF05108">
    <property type="entry name" value="T7SS_ESX1_EccB"/>
    <property type="match status" value="1"/>
</dbReference>
<reference evidence="12 13" key="1">
    <citation type="submission" date="2019-07" db="EMBL/GenBank/DDBJ databases">
        <title>Rhodococcus cavernicolus sp. nov., isolated from a cave.</title>
        <authorList>
            <person name="Lee S.D."/>
        </authorList>
    </citation>
    <scope>NUCLEOTIDE SEQUENCE [LARGE SCALE GENOMIC DNA]</scope>
    <source>
        <strain evidence="12 13">C1-24</strain>
    </source>
</reference>
<dbReference type="GO" id="GO:0005886">
    <property type="term" value="C:plasma membrane"/>
    <property type="evidence" value="ECO:0007669"/>
    <property type="project" value="UniProtKB-SubCell"/>
</dbReference>
<dbReference type="InterPro" id="IPR042485">
    <property type="entry name" value="T7SS_EccB_R3"/>
</dbReference>
<evidence type="ECO:0000256" key="10">
    <source>
        <dbReference type="SAM" id="MobiDB-lite"/>
    </source>
</evidence>
<evidence type="ECO:0000256" key="1">
    <source>
        <dbReference type="ARBA" id="ARBA00004162"/>
    </source>
</evidence>
<evidence type="ECO:0000256" key="3">
    <source>
        <dbReference type="ARBA" id="ARBA00022475"/>
    </source>
</evidence>
<dbReference type="Gene3D" id="3.30.2390.20">
    <property type="entry name" value="Type VII secretion system EccB, repeat 1 domain"/>
    <property type="match status" value="1"/>
</dbReference>
<dbReference type="InterPro" id="IPR007795">
    <property type="entry name" value="T7SS_EccB"/>
</dbReference>
<keyword evidence="4 11" id="KW-0812">Transmembrane</keyword>
<evidence type="ECO:0000256" key="7">
    <source>
        <dbReference type="ARBA" id="ARBA00022840"/>
    </source>
</evidence>
<evidence type="ECO:0000256" key="8">
    <source>
        <dbReference type="ARBA" id="ARBA00022989"/>
    </source>
</evidence>